<accession>A0A7J4TH66</accession>
<dbReference type="SUPFAM" id="SSF56281">
    <property type="entry name" value="Metallo-hydrolase/oxidoreductase"/>
    <property type="match status" value="1"/>
</dbReference>
<name>A0A7J4TH66_9EURY</name>
<proteinExistence type="predicted"/>
<dbReference type="Gene3D" id="3.60.15.10">
    <property type="entry name" value="Ribonuclease Z/Hydroxyacylglutathione hydrolase-like"/>
    <property type="match status" value="1"/>
</dbReference>
<keyword evidence="2" id="KW-0378">Hydrolase</keyword>
<dbReference type="InterPro" id="IPR050855">
    <property type="entry name" value="NDM-1-like"/>
</dbReference>
<dbReference type="EMBL" id="DUHE01000002">
    <property type="protein sequence ID" value="HII83241.1"/>
    <property type="molecule type" value="Genomic_DNA"/>
</dbReference>
<dbReference type="Proteomes" id="UP000586031">
    <property type="component" value="Unassembled WGS sequence"/>
</dbReference>
<organism evidence="2 3">
    <name type="scientific">Methanobacterium subterraneum</name>
    <dbReference type="NCBI Taxonomy" id="59277"/>
    <lineage>
        <taxon>Archaea</taxon>
        <taxon>Methanobacteriati</taxon>
        <taxon>Methanobacteriota</taxon>
        <taxon>Methanomada group</taxon>
        <taxon>Methanobacteria</taxon>
        <taxon>Methanobacteriales</taxon>
        <taxon>Methanobacteriaceae</taxon>
        <taxon>Methanobacterium</taxon>
    </lineage>
</organism>
<dbReference type="CDD" id="cd07721">
    <property type="entry name" value="yflN-like_MBL-fold"/>
    <property type="match status" value="1"/>
</dbReference>
<dbReference type="InterPro" id="IPR036866">
    <property type="entry name" value="RibonucZ/Hydroxyglut_hydro"/>
</dbReference>
<dbReference type="GO" id="GO:0016787">
    <property type="term" value="F:hydrolase activity"/>
    <property type="evidence" value="ECO:0007669"/>
    <property type="project" value="UniProtKB-KW"/>
</dbReference>
<protein>
    <submittedName>
        <fullName evidence="2">MBL fold metallo-hydrolase</fullName>
    </submittedName>
</protein>
<dbReference type="SMART" id="SM00849">
    <property type="entry name" value="Lactamase_B"/>
    <property type="match status" value="1"/>
</dbReference>
<comment type="caution">
    <text evidence="2">The sequence shown here is derived from an EMBL/GenBank/DDBJ whole genome shotgun (WGS) entry which is preliminary data.</text>
</comment>
<sequence length="293" mass="32718">MQITEHVHAIKIPFQVKTDSGTLERFVYAYLICGEKIFLVDSGVSSSEKIIFDYLEKIGHTASEISLLILTHSHPDHVGSAQSIQRRSGCEIAAHQGEKSWIEDVDLQFKERPVPNFHSLVEGSVQVDHVLKEGDIFDLGGNLNLEVIHTPGHSAGSISLHIPREGVLITGDSVPLQGDLPIYDDFAESIRSIEKLKAFEDLKVLLASWDDPQEDDNGYQRMDEALDYLQHIQEVVGKLSTENSPPNLMEFSRLVLKELELPEAALNPIVLRSFQANLKELSRGFSEKIEIDG</sequence>
<evidence type="ECO:0000259" key="1">
    <source>
        <dbReference type="SMART" id="SM00849"/>
    </source>
</evidence>
<dbReference type="PANTHER" id="PTHR42951">
    <property type="entry name" value="METALLO-BETA-LACTAMASE DOMAIN-CONTAINING"/>
    <property type="match status" value="1"/>
</dbReference>
<evidence type="ECO:0000313" key="2">
    <source>
        <dbReference type="EMBL" id="HII83241.1"/>
    </source>
</evidence>
<dbReference type="Pfam" id="PF00753">
    <property type="entry name" value="Lactamase_B"/>
    <property type="match status" value="1"/>
</dbReference>
<dbReference type="InterPro" id="IPR001279">
    <property type="entry name" value="Metallo-B-lactamas"/>
</dbReference>
<dbReference type="AlphaFoldDB" id="A0A7J4TH66"/>
<reference evidence="3" key="1">
    <citation type="journal article" date="2020" name="bioRxiv">
        <title>A rank-normalized archaeal taxonomy based on genome phylogeny resolves widespread incomplete and uneven classifications.</title>
        <authorList>
            <person name="Rinke C."/>
            <person name="Chuvochina M."/>
            <person name="Mussig A.J."/>
            <person name="Chaumeil P.-A."/>
            <person name="Waite D.W."/>
            <person name="Whitman W.B."/>
            <person name="Parks D.H."/>
            <person name="Hugenholtz P."/>
        </authorList>
    </citation>
    <scope>NUCLEOTIDE SEQUENCE [LARGE SCALE GENOMIC DNA]</scope>
</reference>
<evidence type="ECO:0000313" key="3">
    <source>
        <dbReference type="Proteomes" id="UP000586031"/>
    </source>
</evidence>
<gene>
    <name evidence="2" type="ORF">HA271_00025</name>
</gene>
<feature type="domain" description="Metallo-beta-lactamase" evidence="1">
    <location>
        <begin position="26"/>
        <end position="209"/>
    </location>
</feature>
<dbReference type="PANTHER" id="PTHR42951:SF17">
    <property type="entry name" value="METALLO-BETA-LACTAMASE DOMAIN-CONTAINING PROTEIN"/>
    <property type="match status" value="1"/>
</dbReference>